<accession>A0AAV2C0T5</accession>
<reference evidence="6 7" key="1">
    <citation type="submission" date="2024-04" db="EMBL/GenBank/DDBJ databases">
        <authorList>
            <person name="Rising A."/>
            <person name="Reimegard J."/>
            <person name="Sonavane S."/>
            <person name="Akerstrom W."/>
            <person name="Nylinder S."/>
            <person name="Hedman E."/>
            <person name="Kallberg Y."/>
        </authorList>
    </citation>
    <scope>NUCLEOTIDE SEQUENCE [LARGE SCALE GENOMIC DNA]</scope>
</reference>
<dbReference type="InterPro" id="IPR022644">
    <property type="entry name" value="De-COase2_N"/>
</dbReference>
<evidence type="ECO:0000256" key="4">
    <source>
        <dbReference type="ARBA" id="ARBA00023239"/>
    </source>
</evidence>
<gene>
    <name evidence="6" type="ORF">LARSCL_LOCUS22771</name>
</gene>
<sequence length="94" mass="10796">MNAFFYLCSFHVGGLCKNPNSFAATIITSRTVFDIARELGFHFTMLDIGGGFLGDNRSEGFFHKVRISADIFHFEYKELYAVNYIWINLQNTDL</sequence>
<evidence type="ECO:0000256" key="3">
    <source>
        <dbReference type="ARBA" id="ARBA00022898"/>
    </source>
</evidence>
<keyword evidence="4" id="KW-0456">Lyase</keyword>
<keyword evidence="3" id="KW-0663">Pyridoxal phosphate</keyword>
<comment type="caution">
    <text evidence="6">The sequence shown here is derived from an EMBL/GenBank/DDBJ whole genome shotgun (WGS) entry which is preliminary data.</text>
</comment>
<evidence type="ECO:0000313" key="7">
    <source>
        <dbReference type="Proteomes" id="UP001497382"/>
    </source>
</evidence>
<proteinExistence type="inferred from homology"/>
<dbReference type="SUPFAM" id="SSF51419">
    <property type="entry name" value="PLP-binding barrel"/>
    <property type="match status" value="1"/>
</dbReference>
<dbReference type="Pfam" id="PF02784">
    <property type="entry name" value="Orn_Arg_deC_N"/>
    <property type="match status" value="1"/>
</dbReference>
<dbReference type="Gene3D" id="3.20.20.10">
    <property type="entry name" value="Alanine racemase"/>
    <property type="match status" value="1"/>
</dbReference>
<dbReference type="GO" id="GO:0033387">
    <property type="term" value="P:putrescine biosynthetic process from arginine, via ornithine"/>
    <property type="evidence" value="ECO:0007669"/>
    <property type="project" value="TreeGrafter"/>
</dbReference>
<protein>
    <recommendedName>
        <fullName evidence="5">Orn/DAP/Arg decarboxylase 2 N-terminal domain-containing protein</fullName>
    </recommendedName>
</protein>
<dbReference type="AlphaFoldDB" id="A0AAV2C0T5"/>
<organism evidence="6 7">
    <name type="scientific">Larinioides sclopetarius</name>
    <dbReference type="NCBI Taxonomy" id="280406"/>
    <lineage>
        <taxon>Eukaryota</taxon>
        <taxon>Metazoa</taxon>
        <taxon>Ecdysozoa</taxon>
        <taxon>Arthropoda</taxon>
        <taxon>Chelicerata</taxon>
        <taxon>Arachnida</taxon>
        <taxon>Araneae</taxon>
        <taxon>Araneomorphae</taxon>
        <taxon>Entelegynae</taxon>
        <taxon>Araneoidea</taxon>
        <taxon>Araneidae</taxon>
        <taxon>Larinioides</taxon>
    </lineage>
</organism>
<feature type="domain" description="Orn/DAP/Arg decarboxylase 2 N-terminal" evidence="5">
    <location>
        <begin position="9"/>
        <end position="57"/>
    </location>
</feature>
<evidence type="ECO:0000256" key="1">
    <source>
        <dbReference type="ARBA" id="ARBA00001933"/>
    </source>
</evidence>
<dbReference type="GO" id="GO:0004586">
    <property type="term" value="F:ornithine decarboxylase activity"/>
    <property type="evidence" value="ECO:0007669"/>
    <property type="project" value="TreeGrafter"/>
</dbReference>
<dbReference type="PANTHER" id="PTHR11482">
    <property type="entry name" value="ARGININE/DIAMINOPIMELATE/ORNITHINE DECARBOXYLASE"/>
    <property type="match status" value="1"/>
</dbReference>
<evidence type="ECO:0000259" key="5">
    <source>
        <dbReference type="Pfam" id="PF02784"/>
    </source>
</evidence>
<dbReference type="Proteomes" id="UP001497382">
    <property type="component" value="Unassembled WGS sequence"/>
</dbReference>
<evidence type="ECO:0000256" key="2">
    <source>
        <dbReference type="ARBA" id="ARBA00008872"/>
    </source>
</evidence>
<comment type="similarity">
    <text evidence="2">Belongs to the Orn/Lys/Arg decarboxylase class-II family.</text>
</comment>
<comment type="cofactor">
    <cofactor evidence="1">
        <name>pyridoxal 5'-phosphate</name>
        <dbReference type="ChEBI" id="CHEBI:597326"/>
    </cofactor>
</comment>
<dbReference type="InterPro" id="IPR029066">
    <property type="entry name" value="PLP-binding_barrel"/>
</dbReference>
<dbReference type="PANTHER" id="PTHR11482:SF6">
    <property type="entry name" value="ORNITHINE DECARBOXYLASE 1-RELATED"/>
    <property type="match status" value="1"/>
</dbReference>
<dbReference type="EMBL" id="CAXIEN010000945">
    <property type="protein sequence ID" value="CAL1301904.1"/>
    <property type="molecule type" value="Genomic_DNA"/>
</dbReference>
<dbReference type="GO" id="GO:0005737">
    <property type="term" value="C:cytoplasm"/>
    <property type="evidence" value="ECO:0007669"/>
    <property type="project" value="TreeGrafter"/>
</dbReference>
<dbReference type="InterPro" id="IPR002433">
    <property type="entry name" value="Orn_de-COase"/>
</dbReference>
<evidence type="ECO:0000313" key="6">
    <source>
        <dbReference type="EMBL" id="CAL1301904.1"/>
    </source>
</evidence>
<keyword evidence="7" id="KW-1185">Reference proteome</keyword>
<name>A0AAV2C0T5_9ARAC</name>